<accession>A0A451BSF1</accession>
<dbReference type="EMBL" id="CAADHB010000247">
    <property type="protein sequence ID" value="VFK81187.1"/>
    <property type="molecule type" value="Genomic_DNA"/>
</dbReference>
<organism evidence="1">
    <name type="scientific">Candidatus Kentrum sp. SD</name>
    <dbReference type="NCBI Taxonomy" id="2126332"/>
    <lineage>
        <taxon>Bacteria</taxon>
        <taxon>Pseudomonadati</taxon>
        <taxon>Pseudomonadota</taxon>
        <taxon>Gammaproteobacteria</taxon>
        <taxon>Candidatus Kentrum</taxon>
    </lineage>
</organism>
<dbReference type="AlphaFoldDB" id="A0A451BSF1"/>
<sequence length="83" mass="10034">MYLHNKLNANIGKRKQVRTHRDKKEVTHYNNITSLDTKTYSLIMRKPVIREVSPRETTWLSNHWITPNYPEYFNPTNSELFAW</sequence>
<reference evidence="1" key="1">
    <citation type="submission" date="2019-02" db="EMBL/GenBank/DDBJ databases">
        <authorList>
            <person name="Gruber-Vodicka R. H."/>
            <person name="Seah K. B. B."/>
        </authorList>
    </citation>
    <scope>NUCLEOTIDE SEQUENCE</scope>
    <source>
        <strain evidence="1">BECK_S127</strain>
    </source>
</reference>
<proteinExistence type="predicted"/>
<name>A0A451BSF1_9GAMM</name>
<protein>
    <submittedName>
        <fullName evidence="1">Uncharacterized protein</fullName>
    </submittedName>
</protein>
<evidence type="ECO:0000313" key="1">
    <source>
        <dbReference type="EMBL" id="VFK81187.1"/>
    </source>
</evidence>
<gene>
    <name evidence="1" type="ORF">BECKSD772D_GA0070982_12475</name>
</gene>